<organism evidence="1">
    <name type="scientific">bioreactor metagenome</name>
    <dbReference type="NCBI Taxonomy" id="1076179"/>
    <lineage>
        <taxon>unclassified sequences</taxon>
        <taxon>metagenomes</taxon>
        <taxon>ecological metagenomes</taxon>
    </lineage>
</organism>
<dbReference type="EMBL" id="VSSQ01009626">
    <property type="protein sequence ID" value="MPM42163.1"/>
    <property type="molecule type" value="Genomic_DNA"/>
</dbReference>
<accession>A0A644ZU38</accession>
<dbReference type="AlphaFoldDB" id="A0A644ZU38"/>
<sequence>MFTLQVTAPAYREFELVIVLLKLCDRFGIGEVGKRGVDDCAQSLFHATFDKLAEEGHILAALLQYCLEKVLEKGFGDLHILGEVTEGHFRLDHPEL</sequence>
<evidence type="ECO:0000313" key="1">
    <source>
        <dbReference type="EMBL" id="MPM42163.1"/>
    </source>
</evidence>
<proteinExistence type="predicted"/>
<comment type="caution">
    <text evidence="1">The sequence shown here is derived from an EMBL/GenBank/DDBJ whole genome shotgun (WGS) entry which is preliminary data.</text>
</comment>
<name>A0A644ZU38_9ZZZZ</name>
<protein>
    <submittedName>
        <fullName evidence="1">Uncharacterized protein</fullName>
    </submittedName>
</protein>
<gene>
    <name evidence="1" type="ORF">SDC9_88825</name>
</gene>
<reference evidence="1" key="1">
    <citation type="submission" date="2019-08" db="EMBL/GenBank/DDBJ databases">
        <authorList>
            <person name="Kucharzyk K."/>
            <person name="Murdoch R.W."/>
            <person name="Higgins S."/>
            <person name="Loffler F."/>
        </authorList>
    </citation>
    <scope>NUCLEOTIDE SEQUENCE</scope>
</reference>